<organism evidence="9">
    <name type="scientific">Ditylum brightwellii</name>
    <dbReference type="NCBI Taxonomy" id="49249"/>
    <lineage>
        <taxon>Eukaryota</taxon>
        <taxon>Sar</taxon>
        <taxon>Stramenopiles</taxon>
        <taxon>Ochrophyta</taxon>
        <taxon>Bacillariophyta</taxon>
        <taxon>Mediophyceae</taxon>
        <taxon>Lithodesmiophycidae</taxon>
        <taxon>Lithodesmiales</taxon>
        <taxon>Lithodesmiaceae</taxon>
        <taxon>Ditylum</taxon>
    </lineage>
</organism>
<proteinExistence type="predicted"/>
<comment type="catalytic activity">
    <reaction evidence="6">
        <text>[protein]-dithiol + NADP(+) = [protein]-disulfide + NADPH + H(+)</text>
        <dbReference type="Rhea" id="RHEA:18753"/>
        <dbReference type="Rhea" id="RHEA-COMP:10593"/>
        <dbReference type="Rhea" id="RHEA-COMP:10594"/>
        <dbReference type="ChEBI" id="CHEBI:15378"/>
        <dbReference type="ChEBI" id="CHEBI:29950"/>
        <dbReference type="ChEBI" id="CHEBI:50058"/>
        <dbReference type="ChEBI" id="CHEBI:57783"/>
        <dbReference type="ChEBI" id="CHEBI:58349"/>
        <dbReference type="EC" id="1.8.1.8"/>
    </reaction>
</comment>
<dbReference type="InterPro" id="IPR036249">
    <property type="entry name" value="Thioredoxin-like_sf"/>
</dbReference>
<evidence type="ECO:0000256" key="5">
    <source>
        <dbReference type="ARBA" id="ARBA00047388"/>
    </source>
</evidence>
<keyword evidence="3" id="KW-0560">Oxidoreductase</keyword>
<dbReference type="PANTHER" id="PTHR13871:SF96">
    <property type="entry name" value="THIOREDOXIN DOMAIN-CONTAINING PROTEIN"/>
    <property type="match status" value="1"/>
</dbReference>
<feature type="domain" description="Thioredoxin-like fold" evidence="8">
    <location>
        <begin position="13"/>
        <end position="97"/>
    </location>
</feature>
<dbReference type="EC" id="1.8.1.8" evidence="1"/>
<keyword evidence="2" id="KW-0677">Repeat</keyword>
<sequence>MSNLVSRHVCLFARCPPCRSFSPLLIKFYEKCCAGPDGVQIVYVSSDRDLSSFNEYFGKMPWVAIPADGAGAQLKQRLAELCQIRGIPALVVIDAKTGHFVTDDARNEVTAAGEDVSKGKELVSLWKSKEAVPFDRAVFNGGQSGFSIRKVIMFFLSNPVYIVGMLYFAKKGMKYLADLGEEDEDEEELVRGEL</sequence>
<name>A0A6U3SS47_9STRA</name>
<accession>A0A6U3SS47</accession>
<protein>
    <recommendedName>
        <fullName evidence="1">protein-disulfide reductase</fullName>
        <ecNumber evidence="1">1.8.1.8</ecNumber>
    </recommendedName>
</protein>
<evidence type="ECO:0000259" key="8">
    <source>
        <dbReference type="Pfam" id="PF13905"/>
    </source>
</evidence>
<feature type="transmembrane region" description="Helical" evidence="7">
    <location>
        <begin position="151"/>
        <end position="169"/>
    </location>
</feature>
<gene>
    <name evidence="9" type="ORF">DBRI1063_LOCUS17013</name>
</gene>
<evidence type="ECO:0000256" key="3">
    <source>
        <dbReference type="ARBA" id="ARBA00023002"/>
    </source>
</evidence>
<dbReference type="AlphaFoldDB" id="A0A6U3SS47"/>
<dbReference type="InterPro" id="IPR012336">
    <property type="entry name" value="Thioredoxin-like_fold"/>
</dbReference>
<evidence type="ECO:0000313" key="9">
    <source>
        <dbReference type="EMBL" id="CAD9341872.1"/>
    </source>
</evidence>
<dbReference type="GO" id="GO:0047134">
    <property type="term" value="F:protein-disulfide reductase [NAD(P)H] activity"/>
    <property type="evidence" value="ECO:0007669"/>
    <property type="project" value="UniProtKB-EC"/>
</dbReference>
<keyword evidence="7" id="KW-0472">Membrane</keyword>
<dbReference type="PANTHER" id="PTHR13871">
    <property type="entry name" value="THIOREDOXIN"/>
    <property type="match status" value="1"/>
</dbReference>
<keyword evidence="7" id="KW-0812">Transmembrane</keyword>
<evidence type="ECO:0000256" key="7">
    <source>
        <dbReference type="SAM" id="Phobius"/>
    </source>
</evidence>
<comment type="catalytic activity">
    <reaction evidence="5">
        <text>[protein]-dithiol + NAD(+) = [protein]-disulfide + NADH + H(+)</text>
        <dbReference type="Rhea" id="RHEA:18749"/>
        <dbReference type="Rhea" id="RHEA-COMP:10593"/>
        <dbReference type="Rhea" id="RHEA-COMP:10594"/>
        <dbReference type="ChEBI" id="CHEBI:15378"/>
        <dbReference type="ChEBI" id="CHEBI:29950"/>
        <dbReference type="ChEBI" id="CHEBI:50058"/>
        <dbReference type="ChEBI" id="CHEBI:57540"/>
        <dbReference type="ChEBI" id="CHEBI:57945"/>
        <dbReference type="EC" id="1.8.1.8"/>
    </reaction>
</comment>
<evidence type="ECO:0000256" key="6">
    <source>
        <dbReference type="ARBA" id="ARBA00047804"/>
    </source>
</evidence>
<reference evidence="9" key="1">
    <citation type="submission" date="2021-01" db="EMBL/GenBank/DDBJ databases">
        <authorList>
            <person name="Corre E."/>
            <person name="Pelletier E."/>
            <person name="Niang G."/>
            <person name="Scheremetjew M."/>
            <person name="Finn R."/>
            <person name="Kale V."/>
            <person name="Holt S."/>
            <person name="Cochrane G."/>
            <person name="Meng A."/>
            <person name="Brown T."/>
            <person name="Cohen L."/>
        </authorList>
    </citation>
    <scope>NUCLEOTIDE SEQUENCE</scope>
    <source>
        <strain evidence="9">Pop2</strain>
    </source>
</reference>
<keyword evidence="7" id="KW-1133">Transmembrane helix</keyword>
<keyword evidence="4" id="KW-0520">NAD</keyword>
<dbReference type="EMBL" id="HBGN01026437">
    <property type="protein sequence ID" value="CAD9341872.1"/>
    <property type="molecule type" value="Transcribed_RNA"/>
</dbReference>
<evidence type="ECO:0000256" key="2">
    <source>
        <dbReference type="ARBA" id="ARBA00022737"/>
    </source>
</evidence>
<dbReference type="InterPro" id="IPR052259">
    <property type="entry name" value="Nucleoredoxin-like"/>
</dbReference>
<dbReference type="Gene3D" id="3.40.30.10">
    <property type="entry name" value="Glutaredoxin"/>
    <property type="match status" value="1"/>
</dbReference>
<evidence type="ECO:0000256" key="1">
    <source>
        <dbReference type="ARBA" id="ARBA00012612"/>
    </source>
</evidence>
<evidence type="ECO:0000256" key="4">
    <source>
        <dbReference type="ARBA" id="ARBA00023027"/>
    </source>
</evidence>
<dbReference type="SUPFAM" id="SSF52833">
    <property type="entry name" value="Thioredoxin-like"/>
    <property type="match status" value="1"/>
</dbReference>
<dbReference type="Pfam" id="PF13905">
    <property type="entry name" value="Thioredoxin_8"/>
    <property type="match status" value="1"/>
</dbReference>